<keyword evidence="1" id="KW-1133">Transmembrane helix</keyword>
<protein>
    <submittedName>
        <fullName evidence="2">Uncharacterized protein</fullName>
    </submittedName>
</protein>
<proteinExistence type="predicted"/>
<dbReference type="EMBL" id="CP000527">
    <property type="protein sequence ID" value="ABM29852.1"/>
    <property type="molecule type" value="Genomic_DNA"/>
</dbReference>
<accession>A0A0H3ABZ1</accession>
<organism evidence="2 3">
    <name type="scientific">Nitratidesulfovibrio vulgaris (strain DP4)</name>
    <name type="common">Desulfovibrio vulgaris</name>
    <dbReference type="NCBI Taxonomy" id="391774"/>
    <lineage>
        <taxon>Bacteria</taxon>
        <taxon>Pseudomonadati</taxon>
        <taxon>Thermodesulfobacteriota</taxon>
        <taxon>Desulfovibrionia</taxon>
        <taxon>Desulfovibrionales</taxon>
        <taxon>Desulfovibrionaceae</taxon>
        <taxon>Nitratidesulfovibrio</taxon>
    </lineage>
</organism>
<evidence type="ECO:0000313" key="2">
    <source>
        <dbReference type="EMBL" id="ABM29852.1"/>
    </source>
</evidence>
<dbReference type="HOGENOM" id="CLU_3389137_0_0_7"/>
<name>A0A0H3ABZ1_NITV4</name>
<dbReference type="Proteomes" id="UP000009173">
    <property type="component" value="Chromosome"/>
</dbReference>
<keyword evidence="1" id="KW-0812">Transmembrane</keyword>
<evidence type="ECO:0000256" key="1">
    <source>
        <dbReference type="SAM" id="Phobius"/>
    </source>
</evidence>
<keyword evidence="1" id="KW-0472">Membrane</keyword>
<dbReference type="AlphaFoldDB" id="A0A0H3ABZ1"/>
<gene>
    <name evidence="2" type="ordered locus">Dvul_2841</name>
</gene>
<evidence type="ECO:0000313" key="3">
    <source>
        <dbReference type="Proteomes" id="UP000009173"/>
    </source>
</evidence>
<sequence>MSFFKSLSKSRRQDAIVVFLGFAVITLAKFLA</sequence>
<dbReference type="KEGG" id="dvl:Dvul_2841"/>
<feature type="transmembrane region" description="Helical" evidence="1">
    <location>
        <begin position="12"/>
        <end position="31"/>
    </location>
</feature>
<reference evidence="3" key="1">
    <citation type="journal article" date="2009" name="Environ. Microbiol.">
        <title>Contribution of mobile genetic elements to Desulfovibrio vulgaris genome plasticity.</title>
        <authorList>
            <person name="Walker C.B."/>
            <person name="Stolyar S."/>
            <person name="Chivian D."/>
            <person name="Pinel N."/>
            <person name="Gabster J.A."/>
            <person name="Dehal P.S."/>
            <person name="He Z."/>
            <person name="Yang Z.K."/>
            <person name="Yen H.C."/>
            <person name="Zhou J."/>
            <person name="Wall J.D."/>
            <person name="Hazen T.C."/>
            <person name="Arkin A.P."/>
            <person name="Stahl D.A."/>
        </authorList>
    </citation>
    <scope>NUCLEOTIDE SEQUENCE [LARGE SCALE GENOMIC DNA]</scope>
    <source>
        <strain evidence="3">DP4</strain>
    </source>
</reference>